<gene>
    <name evidence="1" type="ORF">S06H3_64899</name>
</gene>
<comment type="caution">
    <text evidence="1">The sequence shown here is derived from an EMBL/GenBank/DDBJ whole genome shotgun (WGS) entry which is preliminary data.</text>
</comment>
<evidence type="ECO:0000313" key="1">
    <source>
        <dbReference type="EMBL" id="GAI63705.1"/>
    </source>
</evidence>
<accession>X1RKK5</accession>
<feature type="non-terminal residue" evidence="1">
    <location>
        <position position="1"/>
    </location>
</feature>
<name>X1RKK5_9ZZZZ</name>
<dbReference type="AlphaFoldDB" id="X1RKK5"/>
<proteinExistence type="predicted"/>
<organism evidence="1">
    <name type="scientific">marine sediment metagenome</name>
    <dbReference type="NCBI Taxonomy" id="412755"/>
    <lineage>
        <taxon>unclassified sequences</taxon>
        <taxon>metagenomes</taxon>
        <taxon>ecological metagenomes</taxon>
    </lineage>
</organism>
<sequence length="47" mass="5251">NFNKAALGYAKRDAAANVGERRPPIPFGAYDHRDRVRHATAEFLNPV</sequence>
<protein>
    <submittedName>
        <fullName evidence="1">Uncharacterized protein</fullName>
    </submittedName>
</protein>
<dbReference type="EMBL" id="BARV01043495">
    <property type="protein sequence ID" value="GAI63705.1"/>
    <property type="molecule type" value="Genomic_DNA"/>
</dbReference>
<reference evidence="1" key="1">
    <citation type="journal article" date="2014" name="Front. Microbiol.">
        <title>High frequency of phylogenetically diverse reductive dehalogenase-homologous genes in deep subseafloor sedimentary metagenomes.</title>
        <authorList>
            <person name="Kawai M."/>
            <person name="Futagami T."/>
            <person name="Toyoda A."/>
            <person name="Takaki Y."/>
            <person name="Nishi S."/>
            <person name="Hori S."/>
            <person name="Arai W."/>
            <person name="Tsubouchi T."/>
            <person name="Morono Y."/>
            <person name="Uchiyama I."/>
            <person name="Ito T."/>
            <person name="Fujiyama A."/>
            <person name="Inagaki F."/>
            <person name="Takami H."/>
        </authorList>
    </citation>
    <scope>NUCLEOTIDE SEQUENCE</scope>
    <source>
        <strain evidence="1">Expedition CK06-06</strain>
    </source>
</reference>